<keyword evidence="2" id="KW-1185">Reference proteome</keyword>
<evidence type="ECO:0000313" key="2">
    <source>
        <dbReference type="Proteomes" id="UP000243626"/>
    </source>
</evidence>
<gene>
    <name evidence="1" type="ORF">CJ229_002750</name>
</gene>
<evidence type="ECO:0000313" key="1">
    <source>
        <dbReference type="EMBL" id="WOS96680.1"/>
    </source>
</evidence>
<dbReference type="RefSeq" id="WP_102167455.1">
    <property type="nucleotide sequence ID" value="NZ_CP136964.1"/>
</dbReference>
<sequence>MNMKMQKGIVLDYRKSTKDYINCITLSRYPYFDVKSQKKSFKVRPVLIIGFEKDSFPCDINVLPVSSIQSSKHRHNEYDKQIPVDILNQLGTVLNKTSYIRVHKQSVVSSNDIVNNIGPINLKDISQKFYDEIIEAHKKFYDELFE</sequence>
<reference evidence="1 2" key="2">
    <citation type="submission" date="2023-10" db="EMBL/GenBank/DDBJ databases">
        <authorList>
            <person name="Choi B."/>
        </authorList>
    </citation>
    <scope>NUCLEOTIDE SEQUENCE [LARGE SCALE GENOMIC DNA]</scope>
    <source>
        <strain evidence="1 2">UMB0959</strain>
    </source>
</reference>
<proteinExistence type="predicted"/>
<organism evidence="1 2">
    <name type="scientific">Nosocomiicoccus massiliensis</name>
    <dbReference type="NCBI Taxonomy" id="1232430"/>
    <lineage>
        <taxon>Bacteria</taxon>
        <taxon>Bacillati</taxon>
        <taxon>Bacillota</taxon>
        <taxon>Bacilli</taxon>
        <taxon>Bacillales</taxon>
        <taxon>Staphylococcaceae</taxon>
        <taxon>Nosocomiicoccus</taxon>
    </lineage>
</organism>
<protein>
    <recommendedName>
        <fullName evidence="3">Type II toxin-antitoxin system PemK/MazF family toxin</fullName>
    </recommendedName>
</protein>
<reference evidence="2" key="1">
    <citation type="submission" date="2017-09" db="EMBL/GenBank/DDBJ databases">
        <title>Bacterial strain isolated from the female urinary microbiota.</title>
        <authorList>
            <person name="Thomas-White K."/>
            <person name="Kumar N."/>
            <person name="Forster S."/>
            <person name="Putonti C."/>
            <person name="Lawley T."/>
            <person name="Wolfe A.J."/>
        </authorList>
    </citation>
    <scope>NUCLEOTIDE SEQUENCE [LARGE SCALE GENOMIC DNA]</scope>
    <source>
        <strain evidence="2">UMB0959</strain>
    </source>
</reference>
<name>A0AAF1BNZ3_9STAP</name>
<dbReference type="Proteomes" id="UP000243626">
    <property type="component" value="Chromosome"/>
</dbReference>
<dbReference type="KEGG" id="nmy:CJ229_002750"/>
<dbReference type="AlphaFoldDB" id="A0AAF1BNZ3"/>
<evidence type="ECO:0008006" key="3">
    <source>
        <dbReference type="Google" id="ProtNLM"/>
    </source>
</evidence>
<dbReference type="Gene3D" id="2.30.30.110">
    <property type="match status" value="1"/>
</dbReference>
<accession>A0AAF1BNZ3</accession>
<dbReference type="InterPro" id="IPR011067">
    <property type="entry name" value="Plasmid_toxin/cell-grow_inhib"/>
</dbReference>
<dbReference type="EMBL" id="CP136964">
    <property type="protein sequence ID" value="WOS96680.1"/>
    <property type="molecule type" value="Genomic_DNA"/>
</dbReference>